<organism evidence="1">
    <name type="scientific">Podoviridae sp. ctDgT26</name>
    <dbReference type="NCBI Taxonomy" id="2826547"/>
    <lineage>
        <taxon>Viruses</taxon>
        <taxon>Duplodnaviria</taxon>
        <taxon>Heunggongvirae</taxon>
        <taxon>Uroviricota</taxon>
        <taxon>Caudoviricetes</taxon>
    </lineage>
</organism>
<evidence type="ECO:0000313" key="1">
    <source>
        <dbReference type="EMBL" id="DAD75317.1"/>
    </source>
</evidence>
<dbReference type="EMBL" id="BK014779">
    <property type="protein sequence ID" value="DAD75317.1"/>
    <property type="molecule type" value="Genomic_DNA"/>
</dbReference>
<sequence>MKDGASCAAEMERVTRWSGTIRHIFGGAYRNKSEKYGLVVYLCGERCHRNGGLAVHRNGNQMRLLRRYGQLKAMQEQGWTEDDFRREFGKSYL</sequence>
<protein>
    <submittedName>
        <fullName evidence="1">Theoretical tuberculin protein</fullName>
    </submittedName>
</protein>
<proteinExistence type="predicted"/>
<reference evidence="1" key="1">
    <citation type="journal article" date="2021" name="Proc. Natl. Acad. Sci. U.S.A.">
        <title>A Catalog of Tens of Thousands of Viruses from Human Metagenomes Reveals Hidden Associations with Chronic Diseases.</title>
        <authorList>
            <person name="Tisza M.J."/>
            <person name="Buck C.B."/>
        </authorList>
    </citation>
    <scope>NUCLEOTIDE SEQUENCE</scope>
    <source>
        <strain evidence="1">CtDgT26</strain>
    </source>
</reference>
<accession>A0A8S5LZ31</accession>
<name>A0A8S5LZ31_9CAUD</name>